<feature type="compositionally biased region" description="Low complexity" evidence="1">
    <location>
        <begin position="304"/>
        <end position="321"/>
    </location>
</feature>
<evidence type="ECO:0000313" key="3">
    <source>
        <dbReference type="Proteomes" id="UP000076532"/>
    </source>
</evidence>
<protein>
    <submittedName>
        <fullName evidence="2">Uncharacterized protein</fullName>
    </submittedName>
</protein>
<sequence length="474" mass="48051">MSLTSSPEPAATTSLYPQSLGVRHVTSQTAMGSPGERKTSGRVNSTGGVSLGGSLTVNSGRLGSKSPNSIPSSPTSVHSSSSAIFERDIEPLASPSPPHLGLHPANPHRTPRSKATEQLDQSVPSVLDSAAAILASTSGNPLDDDRISVVAPTKDIGLYASIGSRSGMVSPIGSYGSRSPSPTAGSRKTSLLLAMPSPSLQTNASLSPTVRAGSLSIQTSPVNEPTGGMGLIPNASTPSIVTPTSAYYSVTSMSTAGFSESGGSSPTTTTMEHPPSSFPMLGTSHTQAIPQAQSRSPGLPPVPFSTSHTSHPPSPMGSPSLSLFTPASLSASPSGGSNRLSFIAYSDLLASTPTTSQPLSSFTTSASSIDPPPHIPSVSGITQAAQHFTPSHSPLRGSSLRAASGVIEGHPSSSGGAEPDVGMDDIGGEWEREGFGGGLEERLEALLGPAPSRDRNMSSGSGLLTPERMAFARA</sequence>
<reference evidence="2 3" key="1">
    <citation type="journal article" date="2016" name="Mol. Biol. Evol.">
        <title>Comparative Genomics of Early-Diverging Mushroom-Forming Fungi Provides Insights into the Origins of Lignocellulose Decay Capabilities.</title>
        <authorList>
            <person name="Nagy L.G."/>
            <person name="Riley R."/>
            <person name="Tritt A."/>
            <person name="Adam C."/>
            <person name="Daum C."/>
            <person name="Floudas D."/>
            <person name="Sun H."/>
            <person name="Yadav J.S."/>
            <person name="Pangilinan J."/>
            <person name="Larsson K.H."/>
            <person name="Matsuura K."/>
            <person name="Barry K."/>
            <person name="Labutti K."/>
            <person name="Kuo R."/>
            <person name="Ohm R.A."/>
            <person name="Bhattacharya S.S."/>
            <person name="Shirouzu T."/>
            <person name="Yoshinaga Y."/>
            <person name="Martin F.M."/>
            <person name="Grigoriev I.V."/>
            <person name="Hibbett D.S."/>
        </authorList>
    </citation>
    <scope>NUCLEOTIDE SEQUENCE [LARGE SCALE GENOMIC DNA]</scope>
    <source>
        <strain evidence="2 3">CBS 109695</strain>
    </source>
</reference>
<dbReference type="AlphaFoldDB" id="A0A166DKS2"/>
<feature type="region of interest" description="Disordered" evidence="1">
    <location>
        <begin position="408"/>
        <end position="434"/>
    </location>
</feature>
<feature type="region of interest" description="Disordered" evidence="1">
    <location>
        <begin position="353"/>
        <end position="374"/>
    </location>
</feature>
<proteinExistence type="predicted"/>
<dbReference type="OrthoDB" id="2563900at2759"/>
<evidence type="ECO:0000256" key="1">
    <source>
        <dbReference type="SAM" id="MobiDB-lite"/>
    </source>
</evidence>
<accession>A0A166DKS2</accession>
<feature type="region of interest" description="Disordered" evidence="1">
    <location>
        <begin position="1"/>
        <end position="119"/>
    </location>
</feature>
<feature type="compositionally biased region" description="Polar residues" evidence="1">
    <location>
        <begin position="1"/>
        <end position="17"/>
    </location>
</feature>
<feature type="compositionally biased region" description="Low complexity" evidence="1">
    <location>
        <begin position="44"/>
        <end position="60"/>
    </location>
</feature>
<feature type="compositionally biased region" description="Polar residues" evidence="1">
    <location>
        <begin position="353"/>
        <end position="368"/>
    </location>
</feature>
<feature type="compositionally biased region" description="Low complexity" evidence="1">
    <location>
        <begin position="257"/>
        <end position="270"/>
    </location>
</feature>
<feature type="region of interest" description="Disordered" evidence="1">
    <location>
        <begin position="257"/>
        <end position="321"/>
    </location>
</feature>
<dbReference type="EMBL" id="KV417612">
    <property type="protein sequence ID" value="KZP14823.1"/>
    <property type="molecule type" value="Genomic_DNA"/>
</dbReference>
<dbReference type="STRING" id="436010.A0A166DKS2"/>
<feature type="compositionally biased region" description="Low complexity" evidence="1">
    <location>
        <begin position="69"/>
        <end position="82"/>
    </location>
</feature>
<keyword evidence="3" id="KW-1185">Reference proteome</keyword>
<evidence type="ECO:0000313" key="2">
    <source>
        <dbReference type="EMBL" id="KZP14823.1"/>
    </source>
</evidence>
<feature type="region of interest" description="Disordered" evidence="1">
    <location>
        <begin position="447"/>
        <end position="474"/>
    </location>
</feature>
<feature type="compositionally biased region" description="Polar residues" evidence="1">
    <location>
        <begin position="283"/>
        <end position="296"/>
    </location>
</feature>
<organism evidence="2 3">
    <name type="scientific">Athelia psychrophila</name>
    <dbReference type="NCBI Taxonomy" id="1759441"/>
    <lineage>
        <taxon>Eukaryota</taxon>
        <taxon>Fungi</taxon>
        <taxon>Dikarya</taxon>
        <taxon>Basidiomycota</taxon>
        <taxon>Agaricomycotina</taxon>
        <taxon>Agaricomycetes</taxon>
        <taxon>Agaricomycetidae</taxon>
        <taxon>Atheliales</taxon>
        <taxon>Atheliaceae</taxon>
        <taxon>Athelia</taxon>
    </lineage>
</organism>
<dbReference type="Proteomes" id="UP000076532">
    <property type="component" value="Unassembled WGS sequence"/>
</dbReference>
<name>A0A166DKS2_9AGAM</name>
<gene>
    <name evidence="2" type="ORF">FIBSPDRAFT_1048596</name>
</gene>